<evidence type="ECO:0000256" key="4">
    <source>
        <dbReference type="RuleBase" id="RU003330"/>
    </source>
</evidence>
<dbReference type="SUPFAM" id="SSF52540">
    <property type="entry name" value="P-loop containing nucleoside triphosphate hydrolases"/>
    <property type="match status" value="1"/>
</dbReference>
<dbReference type="GO" id="GO:0019205">
    <property type="term" value="F:nucleobase-containing compound kinase activity"/>
    <property type="evidence" value="ECO:0007669"/>
    <property type="project" value="InterPro"/>
</dbReference>
<dbReference type="GO" id="GO:0006139">
    <property type="term" value="P:nucleobase-containing compound metabolic process"/>
    <property type="evidence" value="ECO:0007669"/>
    <property type="project" value="InterPro"/>
</dbReference>
<gene>
    <name evidence="5" type="ORF">ACAOBT_LOCUS19035</name>
</gene>
<organism evidence="5 6">
    <name type="scientific">Acanthoscelides obtectus</name>
    <name type="common">Bean weevil</name>
    <name type="synonym">Bruchus obtectus</name>
    <dbReference type="NCBI Taxonomy" id="200917"/>
    <lineage>
        <taxon>Eukaryota</taxon>
        <taxon>Metazoa</taxon>
        <taxon>Ecdysozoa</taxon>
        <taxon>Arthropoda</taxon>
        <taxon>Hexapoda</taxon>
        <taxon>Insecta</taxon>
        <taxon>Pterygota</taxon>
        <taxon>Neoptera</taxon>
        <taxon>Endopterygota</taxon>
        <taxon>Coleoptera</taxon>
        <taxon>Polyphaga</taxon>
        <taxon>Cucujiformia</taxon>
        <taxon>Chrysomeloidea</taxon>
        <taxon>Chrysomelidae</taxon>
        <taxon>Bruchinae</taxon>
        <taxon>Bruchini</taxon>
        <taxon>Acanthoscelides</taxon>
    </lineage>
</organism>
<keyword evidence="1 4" id="KW-0808">Transferase</keyword>
<keyword evidence="2" id="KW-0547">Nucleotide-binding</keyword>
<dbReference type="PANTHER" id="PTHR23359">
    <property type="entry name" value="NUCLEOTIDE KINASE"/>
    <property type="match status" value="1"/>
</dbReference>
<comment type="caution">
    <text evidence="5">The sequence shown here is derived from an EMBL/GenBank/DDBJ whole genome shotgun (WGS) entry which is preliminary data.</text>
</comment>
<proteinExistence type="inferred from homology"/>
<protein>
    <recommendedName>
        <fullName evidence="7">Adenylate kinase</fullName>
    </recommendedName>
</protein>
<dbReference type="CDD" id="cd01428">
    <property type="entry name" value="ADK"/>
    <property type="match status" value="1"/>
</dbReference>
<dbReference type="GO" id="GO:0005524">
    <property type="term" value="F:ATP binding"/>
    <property type="evidence" value="ECO:0007669"/>
    <property type="project" value="InterPro"/>
</dbReference>
<evidence type="ECO:0000256" key="2">
    <source>
        <dbReference type="ARBA" id="ARBA00022741"/>
    </source>
</evidence>
<evidence type="ECO:0008006" key="7">
    <source>
        <dbReference type="Google" id="ProtNLM"/>
    </source>
</evidence>
<evidence type="ECO:0000313" key="6">
    <source>
        <dbReference type="Proteomes" id="UP001152888"/>
    </source>
</evidence>
<evidence type="ECO:0000256" key="1">
    <source>
        <dbReference type="ARBA" id="ARBA00022679"/>
    </source>
</evidence>
<sequence>MFVKSLYTKYFLKNYGVPEKDSTSNCTTYALTNSAPVITRTYSSFKQREAKLVPWVPHQGTVFTKGSKNGFGPIFCLFLLMLSVTSIKMAPIPDLKVPVIWVLGGPGSGKGTQCDRIVAKYGFTHLSSGDLLRAEVASGSARGKELTAIMERGELVPVEVVLELLKEAIIKALPTSTGFLIDGYPREKEQGILFEKNVAPVNLVLYFEASDETLVKRLMGRALTSGRVDDNEETIKKRLHTFNTHNDQVIAQYPDKLKKGRKWRSSWRIRRTVVSEIPIAAACLRAERRGERTTDCLTLSTFFGVLMVR</sequence>
<dbReference type="InterPro" id="IPR000850">
    <property type="entry name" value="Adenylat/UMP-CMP_kin"/>
</dbReference>
<comment type="similarity">
    <text evidence="4">Belongs to the adenylate kinase family.</text>
</comment>
<evidence type="ECO:0000256" key="3">
    <source>
        <dbReference type="ARBA" id="ARBA00022777"/>
    </source>
</evidence>
<dbReference type="InterPro" id="IPR027417">
    <property type="entry name" value="P-loop_NTPase"/>
</dbReference>
<evidence type="ECO:0000313" key="5">
    <source>
        <dbReference type="EMBL" id="CAH1989443.1"/>
    </source>
</evidence>
<dbReference type="PRINTS" id="PR00094">
    <property type="entry name" value="ADENYLTKNASE"/>
</dbReference>
<dbReference type="AlphaFoldDB" id="A0A9P0L855"/>
<name>A0A9P0L855_ACAOB</name>
<keyword evidence="6" id="KW-1185">Reference proteome</keyword>
<dbReference type="PROSITE" id="PS00113">
    <property type="entry name" value="ADENYLATE_KINASE"/>
    <property type="match status" value="1"/>
</dbReference>
<keyword evidence="3 4" id="KW-0418">Kinase</keyword>
<dbReference type="Pfam" id="PF00406">
    <property type="entry name" value="ADK"/>
    <property type="match status" value="1"/>
</dbReference>
<dbReference type="Proteomes" id="UP001152888">
    <property type="component" value="Unassembled WGS sequence"/>
</dbReference>
<dbReference type="Gene3D" id="3.40.50.300">
    <property type="entry name" value="P-loop containing nucleotide triphosphate hydrolases"/>
    <property type="match status" value="1"/>
</dbReference>
<accession>A0A9P0L855</accession>
<dbReference type="HAMAP" id="MF_00235">
    <property type="entry name" value="Adenylate_kinase_Adk"/>
    <property type="match status" value="1"/>
</dbReference>
<reference evidence="5" key="1">
    <citation type="submission" date="2022-03" db="EMBL/GenBank/DDBJ databases">
        <authorList>
            <person name="Sayadi A."/>
        </authorList>
    </citation>
    <scope>NUCLEOTIDE SEQUENCE</scope>
</reference>
<dbReference type="InterPro" id="IPR033690">
    <property type="entry name" value="Adenylat_kinase_CS"/>
</dbReference>
<dbReference type="OrthoDB" id="442176at2759"/>
<dbReference type="EMBL" id="CAKOFQ010007064">
    <property type="protein sequence ID" value="CAH1989443.1"/>
    <property type="molecule type" value="Genomic_DNA"/>
</dbReference>